<feature type="region of interest" description="Disordered" evidence="1">
    <location>
        <begin position="106"/>
        <end position="159"/>
    </location>
</feature>
<dbReference type="EnsemblPlants" id="TuG1812G0200000848.01.T01">
    <property type="protein sequence ID" value="TuG1812G0200000848.01.T01.cds390978"/>
    <property type="gene ID" value="TuG1812G0200000848.01"/>
</dbReference>
<dbReference type="Proteomes" id="UP000015106">
    <property type="component" value="Chromosome 2"/>
</dbReference>
<feature type="compositionally biased region" description="Low complexity" evidence="1">
    <location>
        <begin position="145"/>
        <end position="159"/>
    </location>
</feature>
<evidence type="ECO:0000313" key="3">
    <source>
        <dbReference type="Proteomes" id="UP000015106"/>
    </source>
</evidence>
<feature type="compositionally biased region" description="Low complexity" evidence="1">
    <location>
        <begin position="127"/>
        <end position="136"/>
    </location>
</feature>
<reference evidence="3" key="1">
    <citation type="journal article" date="2013" name="Nature">
        <title>Draft genome of the wheat A-genome progenitor Triticum urartu.</title>
        <authorList>
            <person name="Ling H.Q."/>
            <person name="Zhao S."/>
            <person name="Liu D."/>
            <person name="Wang J."/>
            <person name="Sun H."/>
            <person name="Zhang C."/>
            <person name="Fan H."/>
            <person name="Li D."/>
            <person name="Dong L."/>
            <person name="Tao Y."/>
            <person name="Gao C."/>
            <person name="Wu H."/>
            <person name="Li Y."/>
            <person name="Cui Y."/>
            <person name="Guo X."/>
            <person name="Zheng S."/>
            <person name="Wang B."/>
            <person name="Yu K."/>
            <person name="Liang Q."/>
            <person name="Yang W."/>
            <person name="Lou X."/>
            <person name="Chen J."/>
            <person name="Feng M."/>
            <person name="Jian J."/>
            <person name="Zhang X."/>
            <person name="Luo G."/>
            <person name="Jiang Y."/>
            <person name="Liu J."/>
            <person name="Wang Z."/>
            <person name="Sha Y."/>
            <person name="Zhang B."/>
            <person name="Wu H."/>
            <person name="Tang D."/>
            <person name="Shen Q."/>
            <person name="Xue P."/>
            <person name="Zou S."/>
            <person name="Wang X."/>
            <person name="Liu X."/>
            <person name="Wang F."/>
            <person name="Yang Y."/>
            <person name="An X."/>
            <person name="Dong Z."/>
            <person name="Zhang K."/>
            <person name="Zhang X."/>
            <person name="Luo M.C."/>
            <person name="Dvorak J."/>
            <person name="Tong Y."/>
            <person name="Wang J."/>
            <person name="Yang H."/>
            <person name="Li Z."/>
            <person name="Wang D."/>
            <person name="Zhang A."/>
            <person name="Wang J."/>
        </authorList>
    </citation>
    <scope>NUCLEOTIDE SEQUENCE</scope>
    <source>
        <strain evidence="3">cv. G1812</strain>
    </source>
</reference>
<organism evidence="2 3">
    <name type="scientific">Triticum urartu</name>
    <name type="common">Red wild einkorn</name>
    <name type="synonym">Crithodium urartu</name>
    <dbReference type="NCBI Taxonomy" id="4572"/>
    <lineage>
        <taxon>Eukaryota</taxon>
        <taxon>Viridiplantae</taxon>
        <taxon>Streptophyta</taxon>
        <taxon>Embryophyta</taxon>
        <taxon>Tracheophyta</taxon>
        <taxon>Spermatophyta</taxon>
        <taxon>Magnoliopsida</taxon>
        <taxon>Liliopsida</taxon>
        <taxon>Poales</taxon>
        <taxon>Poaceae</taxon>
        <taxon>BOP clade</taxon>
        <taxon>Pooideae</taxon>
        <taxon>Triticodae</taxon>
        <taxon>Triticeae</taxon>
        <taxon>Triticinae</taxon>
        <taxon>Triticum</taxon>
    </lineage>
</organism>
<accession>A0A8R7TCV3</accession>
<dbReference type="Gramene" id="TuG1812G0200000848.01.T01">
    <property type="protein sequence ID" value="TuG1812G0200000848.01.T01.cds390978"/>
    <property type="gene ID" value="TuG1812G0200000848.01"/>
</dbReference>
<reference evidence="2" key="2">
    <citation type="submission" date="2018-03" db="EMBL/GenBank/DDBJ databases">
        <title>The Triticum urartu genome reveals the dynamic nature of wheat genome evolution.</title>
        <authorList>
            <person name="Ling H."/>
            <person name="Ma B."/>
            <person name="Shi X."/>
            <person name="Liu H."/>
            <person name="Dong L."/>
            <person name="Sun H."/>
            <person name="Cao Y."/>
            <person name="Gao Q."/>
            <person name="Zheng S."/>
            <person name="Li Y."/>
            <person name="Yu Y."/>
            <person name="Du H."/>
            <person name="Qi M."/>
            <person name="Li Y."/>
            <person name="Yu H."/>
            <person name="Cui Y."/>
            <person name="Wang N."/>
            <person name="Chen C."/>
            <person name="Wu H."/>
            <person name="Zhao Y."/>
            <person name="Zhang J."/>
            <person name="Li Y."/>
            <person name="Zhou W."/>
            <person name="Zhang B."/>
            <person name="Hu W."/>
            <person name="Eijk M."/>
            <person name="Tang J."/>
            <person name="Witsenboer H."/>
            <person name="Zhao S."/>
            <person name="Li Z."/>
            <person name="Zhang A."/>
            <person name="Wang D."/>
            <person name="Liang C."/>
        </authorList>
    </citation>
    <scope>NUCLEOTIDE SEQUENCE [LARGE SCALE GENOMIC DNA]</scope>
    <source>
        <strain evidence="2">cv. G1812</strain>
    </source>
</reference>
<evidence type="ECO:0000313" key="2">
    <source>
        <dbReference type="EnsemblPlants" id="TuG1812G0200000848.01.T01.cds390978"/>
    </source>
</evidence>
<sequence>MSTSVSESLAPFLRGSQSSSESASWTSSFLFLPLRDGGVADESQLTSLALLLPRSMGEGAAKASAFAIPSSKVYTGGSGRALNSSKALRCALVMAACTRLLKPMRSAAKSWSEARKSSGTKGRLREAGASAAVRAAWTRLENSSREASTAASKSSASPS</sequence>
<keyword evidence="3" id="KW-1185">Reference proteome</keyword>
<dbReference type="AlphaFoldDB" id="A0A8R7TCV3"/>
<proteinExistence type="predicted"/>
<name>A0A8R7TCV3_TRIUA</name>
<evidence type="ECO:0000256" key="1">
    <source>
        <dbReference type="SAM" id="MobiDB-lite"/>
    </source>
</evidence>
<protein>
    <submittedName>
        <fullName evidence="2">Uncharacterized protein</fullName>
    </submittedName>
</protein>
<reference evidence="2" key="3">
    <citation type="submission" date="2022-06" db="UniProtKB">
        <authorList>
            <consortium name="EnsemblPlants"/>
        </authorList>
    </citation>
    <scope>IDENTIFICATION</scope>
</reference>